<dbReference type="PROSITE" id="PS00211">
    <property type="entry name" value="ABC_TRANSPORTER_1"/>
    <property type="match status" value="1"/>
</dbReference>
<dbReference type="Pfam" id="PF00005">
    <property type="entry name" value="ABC_tran"/>
    <property type="match status" value="1"/>
</dbReference>
<dbReference type="Gene3D" id="1.20.1560.10">
    <property type="entry name" value="ABC transporter type 1, transmembrane domain"/>
    <property type="match status" value="1"/>
</dbReference>
<evidence type="ECO:0000313" key="12">
    <source>
        <dbReference type="EMBL" id="ROP28365.1"/>
    </source>
</evidence>
<gene>
    <name evidence="12" type="ORF">EDD30_1116</name>
</gene>
<keyword evidence="6 12" id="KW-0067">ATP-binding</keyword>
<dbReference type="Pfam" id="PF00664">
    <property type="entry name" value="ABC_membrane"/>
    <property type="match status" value="1"/>
</dbReference>
<evidence type="ECO:0000256" key="7">
    <source>
        <dbReference type="ARBA" id="ARBA00022989"/>
    </source>
</evidence>
<dbReference type="InterPro" id="IPR039421">
    <property type="entry name" value="Type_1_exporter"/>
</dbReference>
<evidence type="ECO:0000256" key="6">
    <source>
        <dbReference type="ARBA" id="ARBA00022840"/>
    </source>
</evidence>
<evidence type="ECO:0000256" key="5">
    <source>
        <dbReference type="ARBA" id="ARBA00022741"/>
    </source>
</evidence>
<dbReference type="RefSeq" id="WP_244945127.1">
    <property type="nucleotide sequence ID" value="NZ_RJKL01000001.1"/>
</dbReference>
<evidence type="ECO:0000256" key="1">
    <source>
        <dbReference type="ARBA" id="ARBA00004651"/>
    </source>
</evidence>
<sequence length="578" mass="61331">MGLVRLLRAHLPSYRRDLGLLAGLQMVQTLATLSLPALSATVVDNGVVAGDVGHIARTGLVMTLITVVQVVASVAAVWFGSRTAAAVGRDIRSSVFRRTHDLSVAQAARFGTSSLVTRTVNDVQHVQALVLTTLNVALASPFVCVGGVVLAARSDVPLAGLLTAIVPAVTLTATIILTRMSPLYARMQIGLDGIGRVLREQITGARVVRAFVREDHERRRFAAANAGLLDVSLRVGRLTAAMFPAVLLLMNLFSVALLFTGAVRVDGGDLQVGTLTAFLGYQALILMATVSAMLVMLALPRAEASARRIVELTSTVAGLPVPVRDGRPLRPRGLELRDVRVCRDGAERPLLDGIDLLVRPGENLAVVGSTGSGKTTLLELMVRLLDVTSGLIRVNGMDVREIGPAHLSRIVGLVPQKPYLFSGTVAENLRFGNPDCTDAELWRVLEVAHARDFVERMPGGLDAILAEGGASLSGGQRQRLTIARTLARRPQIYLFDDCLSALDAATDAGVRAALTADTSGATVVTVAQRISAIRHADRILVLDAGRMAGLGTHRQLMAASETYRQIAASQREPRGAAS</sequence>
<dbReference type="PANTHER" id="PTHR43394:SF1">
    <property type="entry name" value="ATP-BINDING CASSETTE SUB-FAMILY B MEMBER 10, MITOCHONDRIAL"/>
    <property type="match status" value="1"/>
</dbReference>
<dbReference type="GO" id="GO:0005886">
    <property type="term" value="C:plasma membrane"/>
    <property type="evidence" value="ECO:0007669"/>
    <property type="project" value="UniProtKB-SubCell"/>
</dbReference>
<feature type="domain" description="ABC transmembrane type-1" evidence="11">
    <location>
        <begin position="20"/>
        <end position="301"/>
    </location>
</feature>
<evidence type="ECO:0000259" key="10">
    <source>
        <dbReference type="PROSITE" id="PS50893"/>
    </source>
</evidence>
<keyword evidence="5" id="KW-0547">Nucleotide-binding</keyword>
<keyword evidence="4 9" id="KW-0812">Transmembrane</keyword>
<dbReference type="SUPFAM" id="SSF90123">
    <property type="entry name" value="ABC transporter transmembrane region"/>
    <property type="match status" value="1"/>
</dbReference>
<feature type="transmembrane region" description="Helical" evidence="9">
    <location>
        <begin position="20"/>
        <end position="43"/>
    </location>
</feature>
<dbReference type="Gene3D" id="3.40.50.300">
    <property type="entry name" value="P-loop containing nucleotide triphosphate hydrolases"/>
    <property type="match status" value="1"/>
</dbReference>
<dbReference type="InterPro" id="IPR017871">
    <property type="entry name" value="ABC_transporter-like_CS"/>
</dbReference>
<dbReference type="InterPro" id="IPR036640">
    <property type="entry name" value="ABC1_TM_sf"/>
</dbReference>
<dbReference type="GO" id="GO:0015421">
    <property type="term" value="F:ABC-type oligopeptide transporter activity"/>
    <property type="evidence" value="ECO:0007669"/>
    <property type="project" value="TreeGrafter"/>
</dbReference>
<dbReference type="SMART" id="SM00382">
    <property type="entry name" value="AAA"/>
    <property type="match status" value="1"/>
</dbReference>
<evidence type="ECO:0000256" key="2">
    <source>
        <dbReference type="ARBA" id="ARBA00022448"/>
    </source>
</evidence>
<feature type="transmembrane region" description="Helical" evidence="9">
    <location>
        <begin position="238"/>
        <end position="259"/>
    </location>
</feature>
<feature type="transmembrane region" description="Helical" evidence="9">
    <location>
        <begin position="128"/>
        <end position="152"/>
    </location>
</feature>
<name>A0A3N1GDU7_9ACTN</name>
<dbReference type="CDD" id="cd18548">
    <property type="entry name" value="ABC_6TM_Tm287_like"/>
    <property type="match status" value="1"/>
</dbReference>
<evidence type="ECO:0000256" key="9">
    <source>
        <dbReference type="SAM" id="Phobius"/>
    </source>
</evidence>
<dbReference type="PROSITE" id="PS50893">
    <property type="entry name" value="ABC_TRANSPORTER_2"/>
    <property type="match status" value="1"/>
</dbReference>
<dbReference type="Proteomes" id="UP000271683">
    <property type="component" value="Unassembled WGS sequence"/>
</dbReference>
<dbReference type="SUPFAM" id="SSF52540">
    <property type="entry name" value="P-loop containing nucleoside triphosphate hydrolases"/>
    <property type="match status" value="1"/>
</dbReference>
<evidence type="ECO:0000256" key="4">
    <source>
        <dbReference type="ARBA" id="ARBA00022692"/>
    </source>
</evidence>
<accession>A0A3N1GDU7</accession>
<keyword evidence="7 9" id="KW-1133">Transmembrane helix</keyword>
<dbReference type="InterPro" id="IPR011527">
    <property type="entry name" value="ABC1_TM_dom"/>
</dbReference>
<comment type="caution">
    <text evidence="12">The sequence shown here is derived from an EMBL/GenBank/DDBJ whole genome shotgun (WGS) entry which is preliminary data.</text>
</comment>
<evidence type="ECO:0000259" key="11">
    <source>
        <dbReference type="PROSITE" id="PS50929"/>
    </source>
</evidence>
<keyword evidence="8 9" id="KW-0472">Membrane</keyword>
<keyword evidence="2" id="KW-0813">Transport</keyword>
<reference evidence="12 13" key="1">
    <citation type="submission" date="2018-11" db="EMBL/GenBank/DDBJ databases">
        <title>Sequencing the genomes of 1000 actinobacteria strains.</title>
        <authorList>
            <person name="Klenk H.-P."/>
        </authorList>
    </citation>
    <scope>NUCLEOTIDE SEQUENCE [LARGE SCALE GENOMIC DNA]</scope>
    <source>
        <strain evidence="12 13">DSM 43634</strain>
    </source>
</reference>
<dbReference type="PROSITE" id="PS50929">
    <property type="entry name" value="ABC_TM1F"/>
    <property type="match status" value="1"/>
</dbReference>
<evidence type="ECO:0000256" key="8">
    <source>
        <dbReference type="ARBA" id="ARBA00023136"/>
    </source>
</evidence>
<dbReference type="GO" id="GO:0016887">
    <property type="term" value="F:ATP hydrolysis activity"/>
    <property type="evidence" value="ECO:0007669"/>
    <property type="project" value="InterPro"/>
</dbReference>
<dbReference type="InterPro" id="IPR003593">
    <property type="entry name" value="AAA+_ATPase"/>
</dbReference>
<keyword evidence="3" id="KW-1003">Cell membrane</keyword>
<protein>
    <submittedName>
        <fullName evidence="12">ATP-binding cassette subfamily B protein</fullName>
    </submittedName>
</protein>
<feature type="transmembrane region" description="Helical" evidence="9">
    <location>
        <begin position="279"/>
        <end position="299"/>
    </location>
</feature>
<dbReference type="InterPro" id="IPR027417">
    <property type="entry name" value="P-loop_NTPase"/>
</dbReference>
<dbReference type="InterPro" id="IPR003439">
    <property type="entry name" value="ABC_transporter-like_ATP-bd"/>
</dbReference>
<dbReference type="AlphaFoldDB" id="A0A3N1GDU7"/>
<comment type="subcellular location">
    <subcellularLocation>
        <location evidence="1">Cell membrane</location>
        <topology evidence="1">Multi-pass membrane protein</topology>
    </subcellularLocation>
</comment>
<dbReference type="GO" id="GO:0005524">
    <property type="term" value="F:ATP binding"/>
    <property type="evidence" value="ECO:0007669"/>
    <property type="project" value="UniProtKB-KW"/>
</dbReference>
<feature type="transmembrane region" description="Helical" evidence="9">
    <location>
        <begin position="55"/>
        <end position="79"/>
    </location>
</feature>
<dbReference type="EMBL" id="RJKL01000001">
    <property type="protein sequence ID" value="ROP28365.1"/>
    <property type="molecule type" value="Genomic_DNA"/>
</dbReference>
<organism evidence="12 13">
    <name type="scientific">Couchioplanes caeruleus</name>
    <dbReference type="NCBI Taxonomy" id="56438"/>
    <lineage>
        <taxon>Bacteria</taxon>
        <taxon>Bacillati</taxon>
        <taxon>Actinomycetota</taxon>
        <taxon>Actinomycetes</taxon>
        <taxon>Micromonosporales</taxon>
        <taxon>Micromonosporaceae</taxon>
        <taxon>Couchioplanes</taxon>
    </lineage>
</organism>
<proteinExistence type="predicted"/>
<dbReference type="PANTHER" id="PTHR43394">
    <property type="entry name" value="ATP-DEPENDENT PERMEASE MDL1, MITOCHONDRIAL"/>
    <property type="match status" value="1"/>
</dbReference>
<evidence type="ECO:0000313" key="13">
    <source>
        <dbReference type="Proteomes" id="UP000271683"/>
    </source>
</evidence>
<evidence type="ECO:0000256" key="3">
    <source>
        <dbReference type="ARBA" id="ARBA00022475"/>
    </source>
</evidence>
<feature type="domain" description="ABC transporter" evidence="10">
    <location>
        <begin position="334"/>
        <end position="569"/>
    </location>
</feature>
<dbReference type="FunFam" id="3.40.50.300:FF:000854">
    <property type="entry name" value="Multidrug ABC transporter ATP-binding protein"/>
    <property type="match status" value="1"/>
</dbReference>
<feature type="transmembrane region" description="Helical" evidence="9">
    <location>
        <begin position="158"/>
        <end position="178"/>
    </location>
</feature>